<proteinExistence type="predicted"/>
<evidence type="ECO:0000313" key="3">
    <source>
        <dbReference type="Proteomes" id="UP000002718"/>
    </source>
</evidence>
<accession>Q2YAI9</accession>
<evidence type="ECO:0000313" key="2">
    <source>
        <dbReference type="EMBL" id="ABB74232.1"/>
    </source>
</evidence>
<reference evidence="2 3" key="2">
    <citation type="journal article" date="2008" name="Appl. Environ. Microbiol.">
        <title>Complete genome sequence of Nitrosospira multiformis, an ammonia-oxidizing bacterium from the soil environment.</title>
        <authorList>
            <person name="Norton J.M."/>
            <person name="Klotz M.G."/>
            <person name="Stein L.Y."/>
            <person name="Arp D.J."/>
            <person name="Bottomley P.J."/>
            <person name="Chain P.S."/>
            <person name="Hauser L.J."/>
            <person name="Land M.L."/>
            <person name="Larimer F.W."/>
            <person name="Shin M.W."/>
            <person name="Starkenburg S.R."/>
        </authorList>
    </citation>
    <scope>NUCLEOTIDE SEQUENCE [LARGE SCALE GENOMIC DNA]</scope>
    <source>
        <strain evidence="3">ATCC 25196 / NCIMB 11849 / C 71</strain>
    </source>
</reference>
<name>Q2YAI9_NITMU</name>
<sequence>MFLVNVDNFYTYHQDFSLLYRNSMNEFIINNLAYFMLVLELVSFLKWMQGRQLPALSILLYLPPPQNTLFPTTLSSNDG</sequence>
<evidence type="ECO:0000256" key="1">
    <source>
        <dbReference type="SAM" id="Phobius"/>
    </source>
</evidence>
<keyword evidence="1" id="KW-1133">Transmembrane helix</keyword>
<dbReference type="AlphaFoldDB" id="Q2YAI9"/>
<feature type="transmembrane region" description="Helical" evidence="1">
    <location>
        <begin position="27"/>
        <end position="45"/>
    </location>
</feature>
<keyword evidence="1" id="KW-0472">Membrane</keyword>
<keyword evidence="1" id="KW-0812">Transmembrane</keyword>
<reference evidence="3" key="1">
    <citation type="submission" date="2005-08" db="EMBL/GenBank/DDBJ databases">
        <title>Complete sequence of chromosome 1 of Nitrosospira multiformis ATCC 25196.</title>
        <authorList>
            <person name="Copeland A."/>
            <person name="Lucas S."/>
            <person name="Lapidus A."/>
            <person name="Barry K."/>
            <person name="Detter J.C."/>
            <person name="Glavina T."/>
            <person name="Hammon N."/>
            <person name="Israni S."/>
            <person name="Pitluck S."/>
            <person name="Chain P."/>
            <person name="Malfatti S."/>
            <person name="Shin M."/>
            <person name="Vergez L."/>
            <person name="Schmutz J."/>
            <person name="Larimer F."/>
            <person name="Land M."/>
            <person name="Hauser L."/>
            <person name="Kyrpides N."/>
            <person name="Lykidis A."/>
            <person name="Richardson P."/>
        </authorList>
    </citation>
    <scope>NUCLEOTIDE SEQUENCE [LARGE SCALE GENOMIC DNA]</scope>
    <source>
        <strain evidence="3">ATCC 25196 / NCIMB 11849 / C 71</strain>
    </source>
</reference>
<protein>
    <submittedName>
        <fullName evidence="2">Uncharacterized protein</fullName>
    </submittedName>
</protein>
<gene>
    <name evidence="2" type="ordered locus">Nmul_A0929</name>
</gene>
<organism evidence="2 3">
    <name type="scientific">Nitrosospira multiformis (strain ATCC 25196 / NCIMB 11849 / C 71)</name>
    <dbReference type="NCBI Taxonomy" id="323848"/>
    <lineage>
        <taxon>Bacteria</taxon>
        <taxon>Pseudomonadati</taxon>
        <taxon>Pseudomonadota</taxon>
        <taxon>Betaproteobacteria</taxon>
        <taxon>Nitrosomonadales</taxon>
        <taxon>Nitrosomonadaceae</taxon>
        <taxon>Nitrosospira</taxon>
    </lineage>
</organism>
<dbReference type="Proteomes" id="UP000002718">
    <property type="component" value="Chromosome"/>
</dbReference>
<keyword evidence="3" id="KW-1185">Reference proteome</keyword>
<dbReference type="HOGENOM" id="CLU_2602443_0_0_4"/>
<dbReference type="STRING" id="323848.Nmul_A0929"/>
<dbReference type="KEGG" id="nmu:Nmul_A0929"/>
<dbReference type="EMBL" id="CP000103">
    <property type="protein sequence ID" value="ABB74232.1"/>
    <property type="molecule type" value="Genomic_DNA"/>
</dbReference>